<reference evidence="1" key="1">
    <citation type="submission" date="2018-05" db="EMBL/GenBank/DDBJ databases">
        <authorList>
            <person name="Lanie J.A."/>
            <person name="Ng W.-L."/>
            <person name="Kazmierczak K.M."/>
            <person name="Andrzejewski T.M."/>
            <person name="Davidsen T.M."/>
            <person name="Wayne K.J."/>
            <person name="Tettelin H."/>
            <person name="Glass J.I."/>
            <person name="Rusch D."/>
            <person name="Podicherti R."/>
            <person name="Tsui H.-C.T."/>
            <person name="Winkler M.E."/>
        </authorList>
    </citation>
    <scope>NUCLEOTIDE SEQUENCE</scope>
</reference>
<accession>A0A382XTB3</accession>
<name>A0A382XTB3_9ZZZZ</name>
<proteinExistence type="predicted"/>
<dbReference type="GO" id="GO:0005829">
    <property type="term" value="C:cytosol"/>
    <property type="evidence" value="ECO:0007669"/>
    <property type="project" value="TreeGrafter"/>
</dbReference>
<gene>
    <name evidence="1" type="ORF">METZ01_LOCUS426759</name>
</gene>
<dbReference type="SUPFAM" id="SSF51182">
    <property type="entry name" value="RmlC-like cupins"/>
    <property type="match status" value="1"/>
</dbReference>
<organism evidence="1">
    <name type="scientific">marine metagenome</name>
    <dbReference type="NCBI Taxonomy" id="408172"/>
    <lineage>
        <taxon>unclassified sequences</taxon>
        <taxon>metagenomes</taxon>
        <taxon>ecological metagenomes</taxon>
    </lineage>
</organism>
<feature type="non-terminal residue" evidence="1">
    <location>
        <position position="92"/>
    </location>
</feature>
<dbReference type="Gene3D" id="2.60.120.10">
    <property type="entry name" value="Jelly Rolls"/>
    <property type="match status" value="1"/>
</dbReference>
<evidence type="ECO:0000313" key="1">
    <source>
        <dbReference type="EMBL" id="SVD73905.1"/>
    </source>
</evidence>
<protein>
    <recommendedName>
        <fullName evidence="2">dTDP-4-dehydrorhamnose 3,5-epimerase</fullName>
    </recommendedName>
</protein>
<dbReference type="EMBL" id="UINC01170056">
    <property type="protein sequence ID" value="SVD73905.1"/>
    <property type="molecule type" value="Genomic_DNA"/>
</dbReference>
<dbReference type="InterPro" id="IPR000888">
    <property type="entry name" value="RmlC-like"/>
</dbReference>
<sequence>MRIKEIFSEVLYIEPQTHKDKRGYFKENFNYRDLKEKGIDFNCVQDNLSFSEQAGTIRGLHYQLDPFEQSKIIYVISGKIFDVFLDIRKSSP</sequence>
<dbReference type="InterPro" id="IPR014710">
    <property type="entry name" value="RmlC-like_jellyroll"/>
</dbReference>
<dbReference type="PANTHER" id="PTHR21047:SF2">
    <property type="entry name" value="THYMIDINE DIPHOSPHO-4-KETO-RHAMNOSE 3,5-EPIMERASE"/>
    <property type="match status" value="1"/>
</dbReference>
<dbReference type="Pfam" id="PF00908">
    <property type="entry name" value="dTDP_sugar_isom"/>
    <property type="match status" value="1"/>
</dbReference>
<evidence type="ECO:0008006" key="2">
    <source>
        <dbReference type="Google" id="ProtNLM"/>
    </source>
</evidence>
<dbReference type="InterPro" id="IPR011051">
    <property type="entry name" value="RmlC_Cupin_sf"/>
</dbReference>
<dbReference type="AlphaFoldDB" id="A0A382XTB3"/>
<dbReference type="PANTHER" id="PTHR21047">
    <property type="entry name" value="DTDP-6-DEOXY-D-GLUCOSE-3,5 EPIMERASE"/>
    <property type="match status" value="1"/>
</dbReference>
<dbReference type="GO" id="GO:0000271">
    <property type="term" value="P:polysaccharide biosynthetic process"/>
    <property type="evidence" value="ECO:0007669"/>
    <property type="project" value="TreeGrafter"/>
</dbReference>
<dbReference type="GO" id="GO:0008830">
    <property type="term" value="F:dTDP-4-dehydrorhamnose 3,5-epimerase activity"/>
    <property type="evidence" value="ECO:0007669"/>
    <property type="project" value="InterPro"/>
</dbReference>